<evidence type="ECO:0000259" key="1">
    <source>
        <dbReference type="Pfam" id="PF11845"/>
    </source>
</evidence>
<protein>
    <recommendedName>
        <fullName evidence="1">Tll0287-like domain-containing protein</fullName>
    </recommendedName>
</protein>
<feature type="domain" description="Tll0287-like" evidence="1">
    <location>
        <begin position="49"/>
        <end position="203"/>
    </location>
</feature>
<dbReference type="RefSeq" id="WP_246500673.1">
    <property type="nucleotide sequence ID" value="NZ_JAGINP010000010.1"/>
</dbReference>
<gene>
    <name evidence="2" type="ORF">J2851_003109</name>
</gene>
<organism evidence="2 3">
    <name type="scientific">Azospirillum rugosum</name>
    <dbReference type="NCBI Taxonomy" id="416170"/>
    <lineage>
        <taxon>Bacteria</taxon>
        <taxon>Pseudomonadati</taxon>
        <taxon>Pseudomonadota</taxon>
        <taxon>Alphaproteobacteria</taxon>
        <taxon>Rhodospirillales</taxon>
        <taxon>Azospirillaceae</taxon>
        <taxon>Azospirillum</taxon>
    </lineage>
</organism>
<accession>A0ABS4SL84</accession>
<keyword evidence="3" id="KW-1185">Reference proteome</keyword>
<evidence type="ECO:0000313" key="3">
    <source>
        <dbReference type="Proteomes" id="UP000781958"/>
    </source>
</evidence>
<proteinExistence type="predicted"/>
<name>A0ABS4SL84_9PROT</name>
<dbReference type="EMBL" id="JAGINP010000010">
    <property type="protein sequence ID" value="MBP2293326.1"/>
    <property type="molecule type" value="Genomic_DNA"/>
</dbReference>
<reference evidence="2 3" key="1">
    <citation type="submission" date="2021-03" db="EMBL/GenBank/DDBJ databases">
        <title>Genomic Encyclopedia of Type Strains, Phase III (KMG-III): the genomes of soil and plant-associated and newly described type strains.</title>
        <authorList>
            <person name="Whitman W."/>
        </authorList>
    </citation>
    <scope>NUCLEOTIDE SEQUENCE [LARGE SCALE GENOMIC DNA]</scope>
    <source>
        <strain evidence="2 3">IMMIB AFH-6</strain>
    </source>
</reference>
<sequence length="206" mass="21503">MTMHKDAQRSRRPTMAAVMSALAVGAVISFVLAAVPAAAQDPVALKTEAAAVIKEYADSLGAALKGAIETGGPASAISVCHEAAPRIAADLGARTGWTVRRTSLKPRNPASAPTDYERSVLENFQARLRQGEDMAALARAETVGEGGQPVFRVTKAIPTGELCLACHGGAIKPEVQAKLDELYPGDTATGFKAGDMRGMFSLSKRL</sequence>
<dbReference type="Pfam" id="PF11845">
    <property type="entry name" value="Tll0287-like"/>
    <property type="match status" value="1"/>
</dbReference>
<dbReference type="InterPro" id="IPR021796">
    <property type="entry name" value="Tll0287-like_dom"/>
</dbReference>
<comment type="caution">
    <text evidence="2">The sequence shown here is derived from an EMBL/GenBank/DDBJ whole genome shotgun (WGS) entry which is preliminary data.</text>
</comment>
<dbReference type="Proteomes" id="UP000781958">
    <property type="component" value="Unassembled WGS sequence"/>
</dbReference>
<evidence type="ECO:0000313" key="2">
    <source>
        <dbReference type="EMBL" id="MBP2293326.1"/>
    </source>
</evidence>